<proteinExistence type="predicted"/>
<accession>A0ACC3Z502</accession>
<comment type="caution">
    <text evidence="1">The sequence shown here is derived from an EMBL/GenBank/DDBJ whole genome shotgun (WGS) entry which is preliminary data.</text>
</comment>
<name>A0ACC3Z502_COLTU</name>
<organism evidence="1 2">
    <name type="scientific">Colletotrichum truncatum</name>
    <name type="common">Anthracnose fungus</name>
    <name type="synonym">Colletotrichum capsici</name>
    <dbReference type="NCBI Taxonomy" id="5467"/>
    <lineage>
        <taxon>Eukaryota</taxon>
        <taxon>Fungi</taxon>
        <taxon>Dikarya</taxon>
        <taxon>Ascomycota</taxon>
        <taxon>Pezizomycotina</taxon>
        <taxon>Sordariomycetes</taxon>
        <taxon>Hypocreomycetidae</taxon>
        <taxon>Glomerellales</taxon>
        <taxon>Glomerellaceae</taxon>
        <taxon>Colletotrichum</taxon>
        <taxon>Colletotrichum truncatum species complex</taxon>
    </lineage>
</organism>
<gene>
    <name evidence="1" type="ORF">CTRU02_205792</name>
</gene>
<sequence>MKRYITFMIASQALSQVVRPGGTLGRSEPSLDDRSLEIYREAMRAPNATRSITLKPWEWARGNDPRLARQEWTWRVNVTDISLPHLASRFPSISNPHFVSTTYDFTWLGGGNISRTLGGSTSPFCITTVDTVFPPNITNLYNESNTHTSDCEAVLGSDCRSKLDTDGNNLRAGRCGSPRTIWSKIPECSATFGYALQPEFDTYSPFGLSTFNINGQPGNNTRNDTESFMSGDGFFEMNTGIINGSEAAAAYHNATHNLQLFMFNTWIDIVNGQISRPNVLCMRVNATTVSSVAANPEYTIWGFGIVIFTILSLVF</sequence>
<reference evidence="1 2" key="1">
    <citation type="journal article" date="2020" name="Phytopathology">
        <title>Genome Sequence Resources of Colletotrichum truncatum, C. plurivorum, C. musicola, and C. sojae: Four Species Pathogenic to Soybean (Glycine max).</title>
        <authorList>
            <person name="Rogerio F."/>
            <person name="Boufleur T.R."/>
            <person name="Ciampi-Guillardi M."/>
            <person name="Sukno S.A."/>
            <person name="Thon M.R."/>
            <person name="Massola Junior N.S."/>
            <person name="Baroncelli R."/>
        </authorList>
    </citation>
    <scope>NUCLEOTIDE SEQUENCE [LARGE SCALE GENOMIC DNA]</scope>
    <source>
        <strain evidence="1 2">CMES1059</strain>
    </source>
</reference>
<keyword evidence="2" id="KW-1185">Reference proteome</keyword>
<dbReference type="Proteomes" id="UP000805649">
    <property type="component" value="Unassembled WGS sequence"/>
</dbReference>
<protein>
    <submittedName>
        <fullName evidence="1">Uncharacterized protein</fullName>
    </submittedName>
</protein>
<evidence type="ECO:0000313" key="1">
    <source>
        <dbReference type="EMBL" id="KAL0939182.1"/>
    </source>
</evidence>
<evidence type="ECO:0000313" key="2">
    <source>
        <dbReference type="Proteomes" id="UP000805649"/>
    </source>
</evidence>
<dbReference type="EMBL" id="VUJX02000003">
    <property type="protein sequence ID" value="KAL0939182.1"/>
    <property type="molecule type" value="Genomic_DNA"/>
</dbReference>